<proteinExistence type="inferred from homology"/>
<sequence>MSAEIVKVHNLTKKYQAKAAIKDLSFVIHAGERIGIIGANGSGKSTLSEIIAGIRTPTRGEIIKSPNLRIGIQFQDSKYPMGITVMDMVRYYCDTFKIKYHKDELLNLLATYQLTNLAKKNINSLSGGQQQRLNILLAVIHQPDLVILDEVSSGLDIEVKEIIFTFLETNIIANNRAMLLVSHNMEEIERFCERILYLHAGELKADTTVKAVVKEYGSVFNYTKAMFDYYKKHESADIQN</sequence>
<dbReference type="SMART" id="SM00382">
    <property type="entry name" value="AAA"/>
    <property type="match status" value="1"/>
</dbReference>
<dbReference type="InterPro" id="IPR003593">
    <property type="entry name" value="AAA+_ATPase"/>
</dbReference>
<dbReference type="STRING" id="315358.SERIO_v1c10140"/>
<protein>
    <submittedName>
        <fullName evidence="6">ABC transporter ATP-binding protein</fullName>
    </submittedName>
</protein>
<dbReference type="InterPro" id="IPR027417">
    <property type="entry name" value="P-loop_NTPase"/>
</dbReference>
<dbReference type="GO" id="GO:0005524">
    <property type="term" value="F:ATP binding"/>
    <property type="evidence" value="ECO:0007669"/>
    <property type="project" value="UniProtKB-KW"/>
</dbReference>
<keyword evidence="4 6" id="KW-0067">ATP-binding</keyword>
<dbReference type="CDD" id="cd03230">
    <property type="entry name" value="ABC_DR_subfamily_A"/>
    <property type="match status" value="1"/>
</dbReference>
<dbReference type="PATRIC" id="fig|743698.3.peg.1024"/>
<dbReference type="GO" id="GO:0016887">
    <property type="term" value="F:ATP hydrolysis activity"/>
    <property type="evidence" value="ECO:0007669"/>
    <property type="project" value="InterPro"/>
</dbReference>
<dbReference type="PROSITE" id="PS50893">
    <property type="entry name" value="ABC_TRANSPORTER_2"/>
    <property type="match status" value="1"/>
</dbReference>
<dbReference type="PROSITE" id="PS00211">
    <property type="entry name" value="ABC_TRANSPORTER_1"/>
    <property type="match status" value="1"/>
</dbReference>
<feature type="domain" description="ABC transporter" evidence="5">
    <location>
        <begin position="6"/>
        <end position="225"/>
    </location>
</feature>
<dbReference type="InterPro" id="IPR003439">
    <property type="entry name" value="ABC_transporter-like_ATP-bd"/>
</dbReference>
<dbReference type="EMBL" id="CP011856">
    <property type="protein sequence ID" value="AKM54570.1"/>
    <property type="molecule type" value="Genomic_DNA"/>
</dbReference>
<evidence type="ECO:0000259" key="5">
    <source>
        <dbReference type="PROSITE" id="PS50893"/>
    </source>
</evidence>
<accession>A0A0H3XJ33</accession>
<dbReference type="Proteomes" id="UP000035661">
    <property type="component" value="Chromosome"/>
</dbReference>
<dbReference type="Gene3D" id="3.40.50.300">
    <property type="entry name" value="P-loop containing nucleotide triphosphate hydrolases"/>
    <property type="match status" value="1"/>
</dbReference>
<keyword evidence="2" id="KW-0813">Transport</keyword>
<evidence type="ECO:0000256" key="1">
    <source>
        <dbReference type="ARBA" id="ARBA00005417"/>
    </source>
</evidence>
<dbReference type="KEGG" id="seri:SERIO_v1c10140"/>
<dbReference type="SUPFAM" id="SSF52540">
    <property type="entry name" value="P-loop containing nucleoside triphosphate hydrolases"/>
    <property type="match status" value="1"/>
</dbReference>
<evidence type="ECO:0000313" key="7">
    <source>
        <dbReference type="Proteomes" id="UP000035661"/>
    </source>
</evidence>
<reference evidence="6 7" key="1">
    <citation type="journal article" date="2015" name="Genome Biol. Evol.">
        <title>Found and Lost: The Fates of Horizontally Acquired Genes in Arthropod-Symbiotic Spiroplasma.</title>
        <authorList>
            <person name="Lo W.S."/>
            <person name="Gasparich G.E."/>
            <person name="Kuo C.H."/>
        </authorList>
    </citation>
    <scope>NUCLEOTIDE SEQUENCE [LARGE SCALE GENOMIC DNA]</scope>
    <source>
        <strain evidence="7">TDA-040725-5</strain>
    </source>
</reference>
<dbReference type="PANTHER" id="PTHR42711">
    <property type="entry name" value="ABC TRANSPORTER ATP-BINDING PROTEIN"/>
    <property type="match status" value="1"/>
</dbReference>
<keyword evidence="3" id="KW-0547">Nucleotide-binding</keyword>
<evidence type="ECO:0000256" key="2">
    <source>
        <dbReference type="ARBA" id="ARBA00022448"/>
    </source>
</evidence>
<comment type="similarity">
    <text evidence="1">Belongs to the ABC transporter superfamily.</text>
</comment>
<dbReference type="InterPro" id="IPR017871">
    <property type="entry name" value="ABC_transporter-like_CS"/>
</dbReference>
<evidence type="ECO:0000256" key="3">
    <source>
        <dbReference type="ARBA" id="ARBA00022741"/>
    </source>
</evidence>
<dbReference type="RefSeq" id="WP_047791764.1">
    <property type="nucleotide sequence ID" value="NZ_CP011856.1"/>
</dbReference>
<reference evidence="7" key="2">
    <citation type="submission" date="2015-06" db="EMBL/GenBank/DDBJ databases">
        <title>Complete genome sequence of Spiroplasma eriocheiris TDA-040725-5 (DSM 21848).</title>
        <authorList>
            <person name="Lo W.-S."/>
            <person name="Kuo C.-H."/>
        </authorList>
    </citation>
    <scope>NUCLEOTIDE SEQUENCE [LARGE SCALE GENOMIC DNA]</scope>
    <source>
        <strain evidence="7">TDA-040725-5</strain>
    </source>
</reference>
<dbReference type="AlphaFoldDB" id="A0A0H3XJ33"/>
<name>A0A0H3XJ33_9MOLU</name>
<dbReference type="InterPro" id="IPR050763">
    <property type="entry name" value="ABC_transporter_ATP-binding"/>
</dbReference>
<keyword evidence="7" id="KW-1185">Reference proteome</keyword>
<dbReference type="PANTHER" id="PTHR42711:SF5">
    <property type="entry name" value="ABC TRANSPORTER ATP-BINDING PROTEIN NATA"/>
    <property type="match status" value="1"/>
</dbReference>
<organism evidence="6 7">
    <name type="scientific">Spiroplasma eriocheiris</name>
    <dbReference type="NCBI Taxonomy" id="315358"/>
    <lineage>
        <taxon>Bacteria</taxon>
        <taxon>Bacillati</taxon>
        <taxon>Mycoplasmatota</taxon>
        <taxon>Mollicutes</taxon>
        <taxon>Entomoplasmatales</taxon>
        <taxon>Spiroplasmataceae</taxon>
        <taxon>Spiroplasma</taxon>
    </lineage>
</organism>
<dbReference type="Pfam" id="PF00005">
    <property type="entry name" value="ABC_tran"/>
    <property type="match status" value="1"/>
</dbReference>
<gene>
    <name evidence="6" type="ORF">SERIO_v1c10140</name>
</gene>
<evidence type="ECO:0000313" key="6">
    <source>
        <dbReference type="EMBL" id="AKM54570.1"/>
    </source>
</evidence>
<evidence type="ECO:0000256" key="4">
    <source>
        <dbReference type="ARBA" id="ARBA00022840"/>
    </source>
</evidence>